<gene>
    <name evidence="1" type="ORF">KGF56_000920</name>
</gene>
<proteinExistence type="predicted"/>
<reference evidence="1" key="1">
    <citation type="journal article" date="2022" name="DNA Res.">
        <title>Genome analysis of five recently described species of the CUG-Ser clade uncovers Candida theae as a new hybrid lineage with pathogenic potential in the Candida parapsilosis species complex.</title>
        <authorList>
            <person name="Mixao V."/>
            <person name="Del Olmo V."/>
            <person name="Hegedusova E."/>
            <person name="Saus E."/>
            <person name="Pryszcz L."/>
            <person name="Cillingova A."/>
            <person name="Nosek J."/>
            <person name="Gabaldon T."/>
        </authorList>
    </citation>
    <scope>NUCLEOTIDE SEQUENCE</scope>
    <source>
        <strain evidence="1">CBS 10844</strain>
    </source>
</reference>
<dbReference type="RefSeq" id="XP_049182184.1">
    <property type="nucleotide sequence ID" value="XM_049326880.1"/>
</dbReference>
<dbReference type="GeneID" id="73378537"/>
<evidence type="ECO:0000313" key="1">
    <source>
        <dbReference type="EMBL" id="KAI3406439.2"/>
    </source>
</evidence>
<accession>A0AAI9T0N6</accession>
<evidence type="ECO:0000313" key="2">
    <source>
        <dbReference type="Proteomes" id="UP001202479"/>
    </source>
</evidence>
<organism evidence="1 2">
    <name type="scientific">Candida oxycetoniae</name>
    <dbReference type="NCBI Taxonomy" id="497107"/>
    <lineage>
        <taxon>Eukaryota</taxon>
        <taxon>Fungi</taxon>
        <taxon>Dikarya</taxon>
        <taxon>Ascomycota</taxon>
        <taxon>Saccharomycotina</taxon>
        <taxon>Pichiomycetes</taxon>
        <taxon>Debaryomycetaceae</taxon>
        <taxon>Candida/Lodderomyces clade</taxon>
        <taxon>Candida</taxon>
    </lineage>
</organism>
<dbReference type="AlphaFoldDB" id="A0AAI9T0N6"/>
<sequence>MDKLPKRFHNYLKHSVRFRCKLSPPPKSSSELKFVLNVLEKLATVDILRSTSLTPLDPKKLLESGFWIDILYSPCYPKSIFSPMLPKGDFPPLSKESIAKNKLAQSNFIEKLNSLVAIPRFHALETDTEYIENQRGIKLVHQLVPSAMSYRGNYELTTSTIDNPLISIKRKEPLVNEHVLRASMRHNFQLFHKFESIAIYKNGLFNLVEMN</sequence>
<dbReference type="Proteomes" id="UP001202479">
    <property type="component" value="Unassembled WGS sequence"/>
</dbReference>
<protein>
    <submittedName>
        <fullName evidence="1">Uncharacterized protein</fullName>
    </submittedName>
</protein>
<dbReference type="EMBL" id="JAHUZD010000024">
    <property type="protein sequence ID" value="KAI3406439.2"/>
    <property type="molecule type" value="Genomic_DNA"/>
</dbReference>
<keyword evidence="2" id="KW-1185">Reference proteome</keyword>
<name>A0AAI9T0N6_9ASCO</name>
<comment type="caution">
    <text evidence="1">The sequence shown here is derived from an EMBL/GenBank/DDBJ whole genome shotgun (WGS) entry which is preliminary data.</text>
</comment>